<dbReference type="AlphaFoldDB" id="A0A6C1U1Z1"/>
<sequence>MLEAMTVKDIQRIATEVADSWADVNWVASTDSTNTQLLASGTPGSVLIADEQTAGKGRMGREWVSPAGSILALSVLVDAPTADNLGLASLAAGLAVTDVVPEAELKWPNDALLSGKKFAGILSEADIAGDTRRVVVGIGINVYWRAEDLPVAGATSLNLEGIQINFDEFTIDLLRTLATRLEQWQTGDEKLLEDYRAVCSTIGKTVRLERHGDDVEGTVDDVTAAGEILIDGTAYSAGDVTHLRPAN</sequence>
<evidence type="ECO:0000256" key="1">
    <source>
        <dbReference type="ARBA" id="ARBA00022598"/>
    </source>
</evidence>
<dbReference type="InterPro" id="IPR004143">
    <property type="entry name" value="BPL_LPL_catalytic"/>
</dbReference>
<dbReference type="EC" id="6.3.4.15" evidence="3"/>
<reference evidence="3 4" key="1">
    <citation type="submission" date="2018-12" db="EMBL/GenBank/DDBJ databases">
        <title>Corynebacterium sanguinis sp. nov., a clinically-associated and environmental corynebacterium.</title>
        <authorList>
            <person name="Gonzales-Siles L."/>
            <person name="Jaen-Luchoro D."/>
            <person name="Cardew S."/>
            <person name="Inganas E."/>
            <person name="Ohlen M."/>
            <person name="Jensie-Markopolous S."/>
            <person name="Pinyeiro-Iglesias B."/>
            <person name="Molin K."/>
            <person name="Skovbjerg S."/>
            <person name="Svensson-Stadler L."/>
            <person name="Funke G."/>
            <person name="Moore E.R.B."/>
        </authorList>
    </citation>
    <scope>NUCLEOTIDE SEQUENCE [LARGE SCALE GENOMIC DNA]</scope>
    <source>
        <strain evidence="3 4">58734</strain>
    </source>
</reference>
<dbReference type="InterPro" id="IPR004408">
    <property type="entry name" value="Biotin_CoA_COase_ligase"/>
</dbReference>
<evidence type="ECO:0000313" key="4">
    <source>
        <dbReference type="Proteomes" id="UP000336646"/>
    </source>
</evidence>
<dbReference type="Proteomes" id="UP000336646">
    <property type="component" value="Unassembled WGS sequence"/>
</dbReference>
<dbReference type="PANTHER" id="PTHR12835:SF5">
    <property type="entry name" value="BIOTIN--PROTEIN LIGASE"/>
    <property type="match status" value="1"/>
</dbReference>
<dbReference type="OrthoDB" id="9807064at2"/>
<dbReference type="CDD" id="cd16442">
    <property type="entry name" value="BPL"/>
    <property type="match status" value="1"/>
</dbReference>
<evidence type="ECO:0000313" key="3">
    <source>
        <dbReference type="EMBL" id="TVS30345.1"/>
    </source>
</evidence>
<proteinExistence type="predicted"/>
<dbReference type="GO" id="GO:0004077">
    <property type="term" value="F:biotin--[biotin carboxyl-carrier protein] ligase activity"/>
    <property type="evidence" value="ECO:0007669"/>
    <property type="project" value="UniProtKB-EC"/>
</dbReference>
<gene>
    <name evidence="3" type="ORF">EKI59_00735</name>
</gene>
<evidence type="ECO:0000259" key="2">
    <source>
        <dbReference type="PROSITE" id="PS51733"/>
    </source>
</evidence>
<dbReference type="InterPro" id="IPR045864">
    <property type="entry name" value="aa-tRNA-synth_II/BPL/LPL"/>
</dbReference>
<dbReference type="Gene3D" id="2.30.30.100">
    <property type="match status" value="1"/>
</dbReference>
<dbReference type="GO" id="GO:0005737">
    <property type="term" value="C:cytoplasm"/>
    <property type="evidence" value="ECO:0007669"/>
    <property type="project" value="TreeGrafter"/>
</dbReference>
<dbReference type="NCBIfam" id="TIGR00121">
    <property type="entry name" value="birA_ligase"/>
    <property type="match status" value="1"/>
</dbReference>
<dbReference type="PROSITE" id="PS51733">
    <property type="entry name" value="BPL_LPL_CATALYTIC"/>
    <property type="match status" value="1"/>
</dbReference>
<protein>
    <submittedName>
        <fullName evidence="3">Biotin--[acetyl-CoA-carboxylase] ligase</fullName>
        <ecNumber evidence="3">6.3.4.15</ecNumber>
    </submittedName>
</protein>
<keyword evidence="1 3" id="KW-0436">Ligase</keyword>
<name>A0A6C1U1Z1_9CORY</name>
<feature type="domain" description="BPL/LPL catalytic" evidence="2">
    <location>
        <begin position="19"/>
        <end position="185"/>
    </location>
</feature>
<dbReference type="EMBL" id="RXIR01000001">
    <property type="protein sequence ID" value="TVS30345.1"/>
    <property type="molecule type" value="Genomic_DNA"/>
</dbReference>
<dbReference type="SUPFAM" id="SSF55681">
    <property type="entry name" value="Class II aaRS and biotin synthetases"/>
    <property type="match status" value="1"/>
</dbReference>
<accession>A0A6C1U1Z1</accession>
<dbReference type="Pfam" id="PF03099">
    <property type="entry name" value="BPL_LplA_LipB"/>
    <property type="match status" value="1"/>
</dbReference>
<dbReference type="PANTHER" id="PTHR12835">
    <property type="entry name" value="BIOTIN PROTEIN LIGASE"/>
    <property type="match status" value="1"/>
</dbReference>
<comment type="caution">
    <text evidence="3">The sequence shown here is derived from an EMBL/GenBank/DDBJ whole genome shotgun (WGS) entry which is preliminary data.</text>
</comment>
<organism evidence="3 4">
    <name type="scientific">Corynebacterium sanguinis</name>
    <dbReference type="NCBI Taxonomy" id="2594913"/>
    <lineage>
        <taxon>Bacteria</taxon>
        <taxon>Bacillati</taxon>
        <taxon>Actinomycetota</taxon>
        <taxon>Actinomycetes</taxon>
        <taxon>Mycobacteriales</taxon>
        <taxon>Corynebacteriaceae</taxon>
        <taxon>Corynebacterium</taxon>
    </lineage>
</organism>
<dbReference type="Gene3D" id="3.30.930.10">
    <property type="entry name" value="Bira Bifunctional Protein, Domain 2"/>
    <property type="match status" value="1"/>
</dbReference>